<evidence type="ECO:0000313" key="3">
    <source>
        <dbReference type="Proteomes" id="UP000236724"/>
    </source>
</evidence>
<keyword evidence="2" id="KW-0808">Transferase</keyword>
<accession>A0A1H6FDZ2</accession>
<protein>
    <submittedName>
        <fullName evidence="2">N-glycosyltransferase</fullName>
    </submittedName>
</protein>
<dbReference type="InterPro" id="IPR029044">
    <property type="entry name" value="Nucleotide-diphossugar_trans"/>
</dbReference>
<gene>
    <name evidence="2" type="ORF">MBHS_04173</name>
</gene>
<dbReference type="InterPro" id="IPR050834">
    <property type="entry name" value="Glycosyltransf_2"/>
</dbReference>
<proteinExistence type="predicted"/>
<dbReference type="OrthoDB" id="8756565at2"/>
<dbReference type="InterPro" id="IPR001173">
    <property type="entry name" value="Glyco_trans_2-like"/>
</dbReference>
<reference evidence="2 3" key="1">
    <citation type="submission" date="2016-10" db="EMBL/GenBank/DDBJ databases">
        <authorList>
            <person name="de Groot N.N."/>
        </authorList>
    </citation>
    <scope>NUCLEOTIDE SEQUENCE [LARGE SCALE GENOMIC DNA]</scope>
    <source>
        <strain evidence="2">MBHS1</strain>
    </source>
</reference>
<evidence type="ECO:0000313" key="2">
    <source>
        <dbReference type="EMBL" id="SEH08282.1"/>
    </source>
</evidence>
<dbReference type="AlphaFoldDB" id="A0A1H6FDZ2"/>
<dbReference type="Gene3D" id="3.90.550.10">
    <property type="entry name" value="Spore Coat Polysaccharide Biosynthesis Protein SpsA, Chain A"/>
    <property type="match status" value="1"/>
</dbReference>
<organism evidence="2 3">
    <name type="scientific">Candidatus Venteria ishoeyi</name>
    <dbReference type="NCBI Taxonomy" id="1899563"/>
    <lineage>
        <taxon>Bacteria</taxon>
        <taxon>Pseudomonadati</taxon>
        <taxon>Pseudomonadota</taxon>
        <taxon>Gammaproteobacteria</taxon>
        <taxon>Thiotrichales</taxon>
        <taxon>Thiotrichaceae</taxon>
        <taxon>Venteria</taxon>
    </lineage>
</organism>
<dbReference type="Proteomes" id="UP000236724">
    <property type="component" value="Unassembled WGS sequence"/>
</dbReference>
<sequence length="615" mass="71861">MVITMNTSNFMIQHLNQLKTEIIQDLSDSDKVLQLTKYHCLPIPEWKPLKKHADSGLRIACIVEERLYQGLRFEAEIFPLTPNNWHDILAYAKPDILLIESAWTTATGHWHMEQCTPSEGYQELLKIISTAQKYSIPTVFWFTKSHFYHEHYKNFSKNFDYVFCADPIEIDLLSREKIQAELLLPCVQPALYNPFRLYDHHEALNINLLYDGWADLDRLGQKLDVLKDFFGFDIRIIESRYQIFHSRKKLLPEYEKFILGCSTSRQRLNLLRYAKSYLTLDKTLSSKVTQQWMTLEAIACYLPVMHYGKFDSDDIRKGIAQNYMEKNDILVELTRFREDDLYRKRIAHKGWRTVFQQHTFAHRVKAIYKKINIDCKLELSPKVSIITPTYREDMLSQCLDNFKQQAYPNKELIIVFNGNKPPSPQEFGLDIARQDVKLTHVPSDLFAATCLNHGHAYATGQYCFRMDDDDYYGPNYIMDVMLQATCIDADVFGKAPVPIFFENDKTLYSRNRGVSRSVISEKALSQDMLWVGGNSIAAKYEIFKEIKYCDSSFGAADTRFIYNLPKNKFTYATMDEFNLVANRRGDKSTHTWKIDDNSIKMTSTLIGNNYKEFWI</sequence>
<dbReference type="GO" id="GO:0016740">
    <property type="term" value="F:transferase activity"/>
    <property type="evidence" value="ECO:0007669"/>
    <property type="project" value="UniProtKB-KW"/>
</dbReference>
<dbReference type="Pfam" id="PF00535">
    <property type="entry name" value="Glycos_transf_2"/>
    <property type="match status" value="1"/>
</dbReference>
<keyword evidence="3" id="KW-1185">Reference proteome</keyword>
<dbReference type="CDD" id="cd00761">
    <property type="entry name" value="Glyco_tranf_GTA_type"/>
    <property type="match status" value="1"/>
</dbReference>
<dbReference type="SUPFAM" id="SSF53448">
    <property type="entry name" value="Nucleotide-diphospho-sugar transferases"/>
    <property type="match status" value="1"/>
</dbReference>
<dbReference type="PANTHER" id="PTHR43685:SF2">
    <property type="entry name" value="GLYCOSYLTRANSFERASE 2-LIKE DOMAIN-CONTAINING PROTEIN"/>
    <property type="match status" value="1"/>
</dbReference>
<dbReference type="EMBL" id="FMSV02000547">
    <property type="protein sequence ID" value="SEH08282.1"/>
    <property type="molecule type" value="Genomic_DNA"/>
</dbReference>
<dbReference type="PANTHER" id="PTHR43685">
    <property type="entry name" value="GLYCOSYLTRANSFERASE"/>
    <property type="match status" value="1"/>
</dbReference>
<evidence type="ECO:0000259" key="1">
    <source>
        <dbReference type="Pfam" id="PF00535"/>
    </source>
</evidence>
<feature type="domain" description="Glycosyltransferase 2-like" evidence="1">
    <location>
        <begin position="384"/>
        <end position="505"/>
    </location>
</feature>
<name>A0A1H6FDZ2_9GAMM</name>